<dbReference type="InterPro" id="IPR006143">
    <property type="entry name" value="RND_pump_MFP"/>
</dbReference>
<keyword evidence="2" id="KW-0175">Coiled coil</keyword>
<dbReference type="GO" id="GO:0015562">
    <property type="term" value="F:efflux transmembrane transporter activity"/>
    <property type="evidence" value="ECO:0007669"/>
    <property type="project" value="TreeGrafter"/>
</dbReference>
<dbReference type="InterPro" id="IPR058625">
    <property type="entry name" value="MdtA-like_BSH"/>
</dbReference>
<dbReference type="PANTHER" id="PTHR30469:SF11">
    <property type="entry name" value="BLL4320 PROTEIN"/>
    <property type="match status" value="1"/>
</dbReference>
<evidence type="ECO:0000313" key="5">
    <source>
        <dbReference type="EMBL" id="QBR83532.1"/>
    </source>
</evidence>
<dbReference type="Gene3D" id="2.40.420.20">
    <property type="match status" value="1"/>
</dbReference>
<evidence type="ECO:0000256" key="2">
    <source>
        <dbReference type="SAM" id="Coils"/>
    </source>
</evidence>
<gene>
    <name evidence="5" type="ORF">E3983_03660</name>
</gene>
<sequence length="417" mass="46183">MKKRMTIMLIALFIVFGGLIGFNMFKAYMIKRYFATYEPPAVTVSSVEAKTINWHPEIDAVGNFLAINGVDVNAEVSGNVVKIHFNSGEYVKKGEPLIDIDDSVEQATLKFNRAELTLKEISFKRQSDLYKRGATPSSSVDEARANLEQAQANVEKTQAEINQKHIKAPFTGRLGIRQVNLGQFINPGQTMIVSLQSMDPLYLEFYLPEQLFKKIHINQPISFAVDGFSGMQFKGKITAINSKVDPNTHNILVQATVPNCPASAFNAIEQSSLIKIETEENSRLKTVVCNSELNDKNNVDQFIFLPGMFASIDVSQPPVPNTVVLPSTAISYSLYGNSVFVIEKGKKDKQGKDILTVRRVFVSTGEQRGNYTVIKKGVKAGQLVVSSGELKLQNGTRVTINNDVKLEDIKDPDKLGQ</sequence>
<dbReference type="Gene3D" id="1.10.287.470">
    <property type="entry name" value="Helix hairpin bin"/>
    <property type="match status" value="1"/>
</dbReference>
<comment type="similarity">
    <text evidence="1">Belongs to the membrane fusion protein (MFP) (TC 8.A.1) family.</text>
</comment>
<dbReference type="EMBL" id="CP038254">
    <property type="protein sequence ID" value="QBR83532.1"/>
    <property type="molecule type" value="Genomic_DNA"/>
</dbReference>
<protein>
    <submittedName>
        <fullName evidence="5">Efflux RND transporter periplasmic adaptor subunit</fullName>
    </submittedName>
</protein>
<evidence type="ECO:0000259" key="3">
    <source>
        <dbReference type="Pfam" id="PF25917"/>
    </source>
</evidence>
<reference evidence="5 6" key="1">
    <citation type="submission" date="2019-03" db="EMBL/GenBank/DDBJ databases">
        <title>Diverse conjugative elements silence natural transformation in Legionella species.</title>
        <authorList>
            <person name="Durieux I."/>
            <person name="Ginevra C."/>
            <person name="Attaiech L."/>
            <person name="Picq K."/>
            <person name="Juan P.A."/>
            <person name="Jarraud S."/>
            <person name="Charpentier X."/>
        </authorList>
    </citation>
    <scope>NUCLEOTIDE SEQUENCE [LARGE SCALE GENOMIC DNA]</scope>
    <source>
        <strain evidence="5 6">HL-0427-4011</strain>
    </source>
</reference>
<dbReference type="RefSeq" id="WP_135059911.1">
    <property type="nucleotide sequence ID" value="NZ_CP038254.1"/>
</dbReference>
<proteinExistence type="inferred from homology"/>
<organism evidence="5 6">
    <name type="scientific">Legionella israelensis</name>
    <dbReference type="NCBI Taxonomy" id="454"/>
    <lineage>
        <taxon>Bacteria</taxon>
        <taxon>Pseudomonadati</taxon>
        <taxon>Pseudomonadota</taxon>
        <taxon>Gammaproteobacteria</taxon>
        <taxon>Legionellales</taxon>
        <taxon>Legionellaceae</taxon>
        <taxon>Legionella</taxon>
    </lineage>
</organism>
<accession>A0AAX1EF90</accession>
<feature type="domain" description="CusB-like beta-barrel" evidence="4">
    <location>
        <begin position="202"/>
        <end position="259"/>
    </location>
</feature>
<dbReference type="InterPro" id="IPR058792">
    <property type="entry name" value="Beta-barrel_RND_2"/>
</dbReference>
<dbReference type="Gene3D" id="2.40.30.170">
    <property type="match status" value="1"/>
</dbReference>
<name>A0AAX1EF90_9GAMM</name>
<dbReference type="GO" id="GO:1990281">
    <property type="term" value="C:efflux pump complex"/>
    <property type="evidence" value="ECO:0007669"/>
    <property type="project" value="TreeGrafter"/>
</dbReference>
<dbReference type="SUPFAM" id="SSF111369">
    <property type="entry name" value="HlyD-like secretion proteins"/>
    <property type="match status" value="1"/>
</dbReference>
<evidence type="ECO:0000259" key="4">
    <source>
        <dbReference type="Pfam" id="PF25954"/>
    </source>
</evidence>
<dbReference type="Pfam" id="PF25954">
    <property type="entry name" value="Beta-barrel_RND_2"/>
    <property type="match status" value="1"/>
</dbReference>
<evidence type="ECO:0000313" key="6">
    <source>
        <dbReference type="Proteomes" id="UP000295517"/>
    </source>
</evidence>
<dbReference type="PANTHER" id="PTHR30469">
    <property type="entry name" value="MULTIDRUG RESISTANCE PROTEIN MDTA"/>
    <property type="match status" value="1"/>
</dbReference>
<dbReference type="NCBIfam" id="TIGR01730">
    <property type="entry name" value="RND_mfp"/>
    <property type="match status" value="1"/>
</dbReference>
<evidence type="ECO:0000256" key="1">
    <source>
        <dbReference type="ARBA" id="ARBA00009477"/>
    </source>
</evidence>
<dbReference type="Pfam" id="PF25917">
    <property type="entry name" value="BSH_RND"/>
    <property type="match status" value="1"/>
</dbReference>
<dbReference type="Gene3D" id="2.40.50.100">
    <property type="match status" value="1"/>
</dbReference>
<feature type="domain" description="Multidrug resistance protein MdtA-like barrel-sandwich hybrid" evidence="3">
    <location>
        <begin position="69"/>
        <end position="191"/>
    </location>
</feature>
<dbReference type="Proteomes" id="UP000295517">
    <property type="component" value="Chromosome"/>
</dbReference>
<feature type="coiled-coil region" evidence="2">
    <location>
        <begin position="140"/>
        <end position="167"/>
    </location>
</feature>
<dbReference type="AlphaFoldDB" id="A0AAX1EF90"/>